<dbReference type="InterPro" id="IPR006165">
    <property type="entry name" value="Ku70"/>
</dbReference>
<dbReference type="Pfam" id="PF02735">
    <property type="entry name" value="Ku"/>
    <property type="match status" value="1"/>
</dbReference>
<evidence type="ECO:0000256" key="14">
    <source>
        <dbReference type="ARBA" id="ARBA00023125"/>
    </source>
</evidence>
<dbReference type="InterPro" id="IPR036465">
    <property type="entry name" value="vWFA_dom_sf"/>
</dbReference>
<dbReference type="InterPro" id="IPR036361">
    <property type="entry name" value="SAP_dom_sf"/>
</dbReference>
<dbReference type="GO" id="GO:0003684">
    <property type="term" value="F:damaged DNA binding"/>
    <property type="evidence" value="ECO:0007669"/>
    <property type="project" value="InterPro"/>
</dbReference>
<dbReference type="SUPFAM" id="SSF100939">
    <property type="entry name" value="SPOC domain-like"/>
    <property type="match status" value="1"/>
</dbReference>
<dbReference type="InterPro" id="IPR005161">
    <property type="entry name" value="Ku_N"/>
</dbReference>
<dbReference type="EMBL" id="KN847043">
    <property type="protein sequence ID" value="KIW27387.1"/>
    <property type="molecule type" value="Genomic_DNA"/>
</dbReference>
<dbReference type="Pfam" id="PF03731">
    <property type="entry name" value="Ku_N"/>
    <property type="match status" value="1"/>
</dbReference>
<dbReference type="InterPro" id="IPR006164">
    <property type="entry name" value="DNA_bd_Ku70/Ku80"/>
</dbReference>
<dbReference type="SUPFAM" id="SSF68906">
    <property type="entry name" value="SAP domain"/>
    <property type="match status" value="1"/>
</dbReference>
<comment type="subcellular location">
    <subcellularLocation>
        <location evidence="2">Chromosome</location>
        <location evidence="2">Telomere</location>
    </subcellularLocation>
    <subcellularLocation>
        <location evidence="1">Nucleus</location>
    </subcellularLocation>
</comment>
<evidence type="ECO:0000256" key="13">
    <source>
        <dbReference type="ARBA" id="ARBA00022895"/>
    </source>
</evidence>
<dbReference type="NCBIfam" id="TIGR00578">
    <property type="entry name" value="ku70"/>
    <property type="match status" value="1"/>
</dbReference>
<dbReference type="GO" id="GO:0000723">
    <property type="term" value="P:telomere maintenance"/>
    <property type="evidence" value="ECO:0007669"/>
    <property type="project" value="InterPro"/>
</dbReference>
<evidence type="ECO:0000256" key="20">
    <source>
        <dbReference type="ARBA" id="ARBA00047995"/>
    </source>
</evidence>
<dbReference type="InterPro" id="IPR016194">
    <property type="entry name" value="SPOC-like_C_dom_sf"/>
</dbReference>
<dbReference type="FunFam" id="3.40.50.410:FF:000071">
    <property type="entry name" value="ATP-dependent DNA helicase II subunit 1"/>
    <property type="match status" value="1"/>
</dbReference>
<evidence type="ECO:0000256" key="4">
    <source>
        <dbReference type="ARBA" id="ARBA00011584"/>
    </source>
</evidence>
<evidence type="ECO:0000256" key="16">
    <source>
        <dbReference type="ARBA" id="ARBA00023204"/>
    </source>
</evidence>
<dbReference type="Gene3D" id="4.10.970.10">
    <property type="entry name" value="Ku70, bridge and pillars"/>
    <property type="match status" value="1"/>
</dbReference>
<evidence type="ECO:0000256" key="7">
    <source>
        <dbReference type="ARBA" id="ARBA00022454"/>
    </source>
</evidence>
<comment type="function">
    <text evidence="18">Single-stranded DNA-dependent ATP-dependent helicase. Involved in non-homologous end joining (NHEJ) DNA double strand break repair. DNA-binding is sequence-independent but has a high affinity to nicks in double-stranded DNA and to the ends of duplex DNA. Binds to naturally occurring chromosomal ends, and therefore provides chromosomal end protection. Required also for telomere recombination to repair telomeric ends in the absence of telomerase. KU70, of the KU70/KU80 heterodimer, binds to the stem loop of TLC1, the RNA component of telomerase. Involved in telomere maintenance. Interacts with telomeric repeats and subtelomeric sequences thereby controlling telomere length and protecting against subtelomeric rearrangement. Maintains telomeric chromatin, which is involved in silencing the expression of genes located at the telomere. Required for mating-type switching.</text>
</comment>
<keyword evidence="9" id="KW-0227">DNA damage</keyword>
<dbReference type="Gene3D" id="1.10.1600.10">
    <property type="match status" value="1"/>
</dbReference>
<feature type="region of interest" description="Disordered" evidence="22">
    <location>
        <begin position="1"/>
        <end position="31"/>
    </location>
</feature>
<dbReference type="Proteomes" id="UP000054466">
    <property type="component" value="Unassembled WGS sequence"/>
</dbReference>
<dbReference type="PROSITE" id="PS50800">
    <property type="entry name" value="SAP"/>
    <property type="match status" value="1"/>
</dbReference>
<dbReference type="GO" id="GO:0003690">
    <property type="term" value="F:double-stranded DNA binding"/>
    <property type="evidence" value="ECO:0007669"/>
    <property type="project" value="TreeGrafter"/>
</dbReference>
<protein>
    <recommendedName>
        <fullName evidence="6">ATP-dependent DNA helicase II subunit 1</fullName>
        <ecNumber evidence="5">3.6.4.12</ecNumber>
    </recommendedName>
    <alternativeName>
        <fullName evidence="19">ATP-dependent DNA helicase II subunit Ku70</fullName>
    </alternativeName>
</protein>
<dbReference type="AlphaFoldDB" id="A0A0D2AQL6"/>
<dbReference type="Gene3D" id="2.40.290.10">
    <property type="match status" value="1"/>
</dbReference>
<dbReference type="CDD" id="cd00788">
    <property type="entry name" value="KU70"/>
    <property type="match status" value="1"/>
</dbReference>
<dbReference type="GO" id="GO:0006310">
    <property type="term" value="P:DNA recombination"/>
    <property type="evidence" value="ECO:0007669"/>
    <property type="project" value="UniProtKB-KW"/>
</dbReference>
<evidence type="ECO:0000259" key="23">
    <source>
        <dbReference type="PROSITE" id="PS50800"/>
    </source>
</evidence>
<dbReference type="InterPro" id="IPR027388">
    <property type="entry name" value="Ku70_bridge/pillars_dom_sf"/>
</dbReference>
<dbReference type="GO" id="GO:0003678">
    <property type="term" value="F:DNA helicase activity"/>
    <property type="evidence" value="ECO:0007669"/>
    <property type="project" value="UniProtKB-EC"/>
</dbReference>
<feature type="compositionally biased region" description="Basic and acidic residues" evidence="22">
    <location>
        <begin position="9"/>
        <end position="20"/>
    </location>
</feature>
<dbReference type="Gene3D" id="3.40.50.410">
    <property type="entry name" value="von Willebrand factor, type A domain"/>
    <property type="match status" value="1"/>
</dbReference>
<evidence type="ECO:0000256" key="19">
    <source>
        <dbReference type="ARBA" id="ARBA00031811"/>
    </source>
</evidence>
<feature type="region of interest" description="Disordered" evidence="22">
    <location>
        <begin position="598"/>
        <end position="635"/>
    </location>
</feature>
<evidence type="ECO:0000256" key="12">
    <source>
        <dbReference type="ARBA" id="ARBA00022840"/>
    </source>
</evidence>
<dbReference type="InterPro" id="IPR047087">
    <property type="entry name" value="KU70_core_dom"/>
</dbReference>
<feature type="active site" description="Schiff-base intermediate with DNA; for 5'-deoxyribose-5-phosphate lyase activity" evidence="21">
    <location>
        <position position="35"/>
    </location>
</feature>
<dbReference type="GeneID" id="27346322"/>
<comment type="subunit">
    <text evidence="4">Heterodimer of Ku70 and Ku80.</text>
</comment>
<keyword evidence="13" id="KW-0779">Telomere</keyword>
<keyword evidence="17" id="KW-0539">Nucleus</keyword>
<evidence type="ECO:0000256" key="10">
    <source>
        <dbReference type="ARBA" id="ARBA00022801"/>
    </source>
</evidence>
<name>A0A0D2AQL6_9EURO</name>
<keyword evidence="16" id="KW-0234">DNA repair</keyword>
<keyword evidence="12" id="KW-0067">ATP-binding</keyword>
<keyword evidence="7" id="KW-0158">Chromosome</keyword>
<evidence type="ECO:0000256" key="15">
    <source>
        <dbReference type="ARBA" id="ARBA00023172"/>
    </source>
</evidence>
<dbReference type="FunFam" id="1.10.1600.10:FF:000004">
    <property type="entry name" value="ATP-dependent DNA helicase II subunit 1"/>
    <property type="match status" value="1"/>
</dbReference>
<dbReference type="Pfam" id="PF03730">
    <property type="entry name" value="Ku_C"/>
    <property type="match status" value="1"/>
</dbReference>
<evidence type="ECO:0000313" key="24">
    <source>
        <dbReference type="EMBL" id="KIW27387.1"/>
    </source>
</evidence>
<evidence type="ECO:0000256" key="3">
    <source>
        <dbReference type="ARBA" id="ARBA00005240"/>
    </source>
</evidence>
<evidence type="ECO:0000256" key="8">
    <source>
        <dbReference type="ARBA" id="ARBA00022741"/>
    </source>
</evidence>
<dbReference type="GO" id="GO:0006303">
    <property type="term" value="P:double-strand break repair via nonhomologous end joining"/>
    <property type="evidence" value="ECO:0007669"/>
    <property type="project" value="InterPro"/>
</dbReference>
<evidence type="ECO:0000256" key="22">
    <source>
        <dbReference type="SAM" id="MobiDB-lite"/>
    </source>
</evidence>
<dbReference type="CDD" id="cd01458">
    <property type="entry name" value="vWA_ku"/>
    <property type="match status" value="1"/>
</dbReference>
<evidence type="ECO:0000256" key="11">
    <source>
        <dbReference type="ARBA" id="ARBA00022806"/>
    </source>
</evidence>
<dbReference type="PANTHER" id="PTHR12604">
    <property type="entry name" value="KU AUTOANTIGEN DNA HELICASE"/>
    <property type="match status" value="1"/>
</dbReference>
<dbReference type="GO" id="GO:0043564">
    <property type="term" value="C:Ku70:Ku80 complex"/>
    <property type="evidence" value="ECO:0007669"/>
    <property type="project" value="InterPro"/>
</dbReference>
<evidence type="ECO:0000256" key="18">
    <source>
        <dbReference type="ARBA" id="ARBA00024890"/>
    </source>
</evidence>
<dbReference type="GO" id="GO:0016787">
    <property type="term" value="F:hydrolase activity"/>
    <property type="evidence" value="ECO:0007669"/>
    <property type="project" value="UniProtKB-KW"/>
</dbReference>
<dbReference type="GO" id="GO:0042162">
    <property type="term" value="F:telomeric DNA binding"/>
    <property type="evidence" value="ECO:0007669"/>
    <property type="project" value="InterPro"/>
</dbReference>
<dbReference type="Pfam" id="PF02037">
    <property type="entry name" value="SAP"/>
    <property type="match status" value="1"/>
</dbReference>
<dbReference type="InterPro" id="IPR003034">
    <property type="entry name" value="SAP_dom"/>
</dbReference>
<evidence type="ECO:0000313" key="25">
    <source>
        <dbReference type="Proteomes" id="UP000054466"/>
    </source>
</evidence>
<feature type="compositionally biased region" description="Low complexity" evidence="22">
    <location>
        <begin position="609"/>
        <end position="633"/>
    </location>
</feature>
<keyword evidence="11" id="KW-0347">Helicase</keyword>
<comment type="catalytic activity">
    <reaction evidence="20">
        <text>ATP + H2O = ADP + phosphate + H(+)</text>
        <dbReference type="Rhea" id="RHEA:13065"/>
        <dbReference type="ChEBI" id="CHEBI:15377"/>
        <dbReference type="ChEBI" id="CHEBI:15378"/>
        <dbReference type="ChEBI" id="CHEBI:30616"/>
        <dbReference type="ChEBI" id="CHEBI:43474"/>
        <dbReference type="ChEBI" id="CHEBI:456216"/>
        <dbReference type="EC" id="3.6.4.12"/>
    </reaction>
</comment>
<dbReference type="PANTHER" id="PTHR12604:SF2">
    <property type="entry name" value="X-RAY REPAIR CROSS-COMPLEMENTING PROTEIN 6"/>
    <property type="match status" value="1"/>
</dbReference>
<proteinExistence type="inferred from homology"/>
<dbReference type="Gene3D" id="1.10.720.30">
    <property type="entry name" value="SAP domain"/>
    <property type="match status" value="1"/>
</dbReference>
<evidence type="ECO:0000256" key="5">
    <source>
        <dbReference type="ARBA" id="ARBA00012551"/>
    </source>
</evidence>
<evidence type="ECO:0000256" key="9">
    <source>
        <dbReference type="ARBA" id="ARBA00022763"/>
    </source>
</evidence>
<keyword evidence="8" id="KW-0547">Nucleotide-binding</keyword>
<feature type="compositionally biased region" description="Acidic residues" evidence="22">
    <location>
        <begin position="21"/>
        <end position="31"/>
    </location>
</feature>
<evidence type="ECO:0000256" key="21">
    <source>
        <dbReference type="PIRSR" id="PIRSR003033-1"/>
    </source>
</evidence>
<dbReference type="SMART" id="SM00559">
    <property type="entry name" value="Ku78"/>
    <property type="match status" value="1"/>
</dbReference>
<dbReference type="SMART" id="SM00513">
    <property type="entry name" value="SAP"/>
    <property type="match status" value="1"/>
</dbReference>
<evidence type="ECO:0000256" key="17">
    <source>
        <dbReference type="ARBA" id="ARBA00023242"/>
    </source>
</evidence>
<evidence type="ECO:0000256" key="2">
    <source>
        <dbReference type="ARBA" id="ARBA00004574"/>
    </source>
</evidence>
<dbReference type="RefSeq" id="XP_016247603.1">
    <property type="nucleotide sequence ID" value="XM_016394184.1"/>
</dbReference>
<reference evidence="24 25" key="1">
    <citation type="submission" date="2015-01" db="EMBL/GenBank/DDBJ databases">
        <title>The Genome Sequence of Cladophialophora immunda CBS83496.</title>
        <authorList>
            <consortium name="The Broad Institute Genomics Platform"/>
            <person name="Cuomo C."/>
            <person name="de Hoog S."/>
            <person name="Gorbushina A."/>
            <person name="Stielow B."/>
            <person name="Teixiera M."/>
            <person name="Abouelleil A."/>
            <person name="Chapman S.B."/>
            <person name="Priest M."/>
            <person name="Young S.K."/>
            <person name="Wortman J."/>
            <person name="Nusbaum C."/>
            <person name="Birren B."/>
        </authorList>
    </citation>
    <scope>NUCLEOTIDE SEQUENCE [LARGE SCALE GENOMIC DNA]</scope>
    <source>
        <strain evidence="24 25">CBS 83496</strain>
    </source>
</reference>
<keyword evidence="15" id="KW-0233">DNA recombination</keyword>
<organism evidence="24 25">
    <name type="scientific">Cladophialophora immunda</name>
    <dbReference type="NCBI Taxonomy" id="569365"/>
    <lineage>
        <taxon>Eukaryota</taxon>
        <taxon>Fungi</taxon>
        <taxon>Dikarya</taxon>
        <taxon>Ascomycota</taxon>
        <taxon>Pezizomycotina</taxon>
        <taxon>Eurotiomycetes</taxon>
        <taxon>Chaetothyriomycetidae</taxon>
        <taxon>Chaetothyriales</taxon>
        <taxon>Herpotrichiellaceae</taxon>
        <taxon>Cladophialophora</taxon>
    </lineage>
</organism>
<dbReference type="GO" id="GO:0005524">
    <property type="term" value="F:ATP binding"/>
    <property type="evidence" value="ECO:0007669"/>
    <property type="project" value="UniProtKB-KW"/>
</dbReference>
<sequence>MGDNLPYRPKGDSDEAGRNDDLDDEEEEIDETGYKTVRDAVLFAIEVNKSMLRVPQPTSASKKSDNSSPLLAALKCAYHLMQQRIISTPKDLMGILLFGTEASKFYDEDENSKGGWSFPHCYLLTDLDVPEADDVKALKELVEAESPESAEIFKPAKEPVSMHNVLFCANQIFQQKAANFTSRRLFIVTDNDDPHSSNKESRSQATVRAKDLYDLGVTIELFPISTADHAFDTKLFWDDIVYRSSPSDPDAIVHNPPSIVDAGGSKLVSGAGDGISLLQSLLSTIASKVAPKRALFSSVPLELAPDFKISVKGYLLYKHQKPARSSYIYLGSERPQIVTGYTEQVAEVESDRRPVEKAEIRKAYTFGGEKVTFSDEEVKKLRNFGPPVIRVIGFKPMSKLPMWANIKNSTFLYPSEEDFVGSTRVYSALHRKLTKDQLFGLTWFVPRKNAAPVMAAMVPTLTAEGSDDKPNAAGVSATGAPQGLHLIPLPFADDIRQNPPSTHEVPLRAPDELVDAMRPIIQQLNLPKGIYDPSKYPNPSLQWHYRILQALALDDEIPEQPEDRTIPKFRQIDKRVGSETIEWGKVLEKAYKQYQAENPDAVPTGSKRATTNGAAGSSSAATKKVKTDAAGGTNEEEIRKLWQKGQLAKLTVAELKDFCATKKIPVAGKKADIVERIEEWLENK</sequence>
<evidence type="ECO:0000256" key="6">
    <source>
        <dbReference type="ARBA" id="ARBA00021796"/>
    </source>
</evidence>
<keyword evidence="10" id="KW-0378">Hydrolase</keyword>
<dbReference type="SUPFAM" id="SSF53300">
    <property type="entry name" value="vWA-like"/>
    <property type="match status" value="1"/>
</dbReference>
<comment type="similarity">
    <text evidence="3">Belongs to the ku70 family.</text>
</comment>
<accession>A0A0D2AQL6</accession>
<dbReference type="STRING" id="569365.A0A0D2AQL6"/>
<dbReference type="PIRSF" id="PIRSF003033">
    <property type="entry name" value="Ku70"/>
    <property type="match status" value="1"/>
</dbReference>
<dbReference type="EC" id="3.6.4.12" evidence="5"/>
<keyword evidence="14" id="KW-0238">DNA-binding</keyword>
<dbReference type="InterPro" id="IPR005160">
    <property type="entry name" value="Ku_C"/>
</dbReference>
<dbReference type="OrthoDB" id="3249161at2759"/>
<keyword evidence="25" id="KW-1185">Reference proteome</keyword>
<dbReference type="GO" id="GO:0000781">
    <property type="term" value="C:chromosome, telomeric region"/>
    <property type="evidence" value="ECO:0007669"/>
    <property type="project" value="UniProtKB-SubCell"/>
</dbReference>
<dbReference type="VEuPathDB" id="FungiDB:PV07_07128"/>
<evidence type="ECO:0000256" key="1">
    <source>
        <dbReference type="ARBA" id="ARBA00004123"/>
    </source>
</evidence>
<gene>
    <name evidence="24" type="ORF">PV07_07128</name>
</gene>
<dbReference type="HOGENOM" id="CLU_014815_3_0_1"/>
<feature type="domain" description="SAP" evidence="23">
    <location>
        <begin position="647"/>
        <end position="681"/>
    </location>
</feature>